<name>A0A831LZY2_9EURY</name>
<dbReference type="NCBIfam" id="TIGR04085">
    <property type="entry name" value="rSAM_more_4Fe4S"/>
    <property type="match status" value="1"/>
</dbReference>
<dbReference type="Pfam" id="PF13186">
    <property type="entry name" value="SPASM"/>
    <property type="match status" value="1"/>
</dbReference>
<dbReference type="InterPro" id="IPR050377">
    <property type="entry name" value="Radical_SAM_PqqE_MftC-like"/>
</dbReference>
<dbReference type="PANTHER" id="PTHR11228">
    <property type="entry name" value="RADICAL SAM DOMAIN PROTEIN"/>
    <property type="match status" value="1"/>
</dbReference>
<dbReference type="AlphaFoldDB" id="A0A831LZY2"/>
<evidence type="ECO:0000259" key="1">
    <source>
        <dbReference type="Pfam" id="PF13186"/>
    </source>
</evidence>
<feature type="domain" description="4Fe4S-binding SPASM" evidence="1">
    <location>
        <begin position="1"/>
        <end position="52"/>
    </location>
</feature>
<dbReference type="Proteomes" id="UP000885648">
    <property type="component" value="Unassembled WGS sequence"/>
</dbReference>
<dbReference type="EMBL" id="DSBY01000098">
    <property type="protein sequence ID" value="HDS62968.1"/>
    <property type="molecule type" value="Genomic_DNA"/>
</dbReference>
<sequence length="86" mass="9537">VYPCQFARFPAFLVGNIRKTPFSRLWQETDNPVLSLFRAEGRALSGACGNCTYRTLCGGGCRVRAYVATGDPRASDPFCFIGERPR</sequence>
<proteinExistence type="predicted"/>
<dbReference type="Gene3D" id="3.20.20.70">
    <property type="entry name" value="Aldolase class I"/>
    <property type="match status" value="1"/>
</dbReference>
<accession>A0A831LZY2</accession>
<evidence type="ECO:0000313" key="2">
    <source>
        <dbReference type="EMBL" id="HDS62968.1"/>
    </source>
</evidence>
<reference evidence="2" key="1">
    <citation type="journal article" date="2020" name="mSystems">
        <title>Genome- and Community-Level Interaction Insights into Carbon Utilization and Element Cycling Functions of Hydrothermarchaeota in Hydrothermal Sediment.</title>
        <authorList>
            <person name="Zhou Z."/>
            <person name="Liu Y."/>
            <person name="Xu W."/>
            <person name="Pan J."/>
            <person name="Luo Z.H."/>
            <person name="Li M."/>
        </authorList>
    </citation>
    <scope>NUCLEOTIDE SEQUENCE</scope>
    <source>
        <strain evidence="2">SpSt-1183</strain>
    </source>
</reference>
<dbReference type="InterPro" id="IPR023885">
    <property type="entry name" value="4Fe4S-binding_SPASM_dom"/>
</dbReference>
<feature type="non-terminal residue" evidence="2">
    <location>
        <position position="1"/>
    </location>
</feature>
<organism evidence="2">
    <name type="scientific">Methanofollis liminatans</name>
    <dbReference type="NCBI Taxonomy" id="2201"/>
    <lineage>
        <taxon>Archaea</taxon>
        <taxon>Methanobacteriati</taxon>
        <taxon>Methanobacteriota</taxon>
        <taxon>Stenosarchaea group</taxon>
        <taxon>Methanomicrobia</taxon>
        <taxon>Methanomicrobiales</taxon>
        <taxon>Methanomicrobiaceae</taxon>
        <taxon>Methanofollis</taxon>
    </lineage>
</organism>
<dbReference type="InterPro" id="IPR013785">
    <property type="entry name" value="Aldolase_TIM"/>
</dbReference>
<dbReference type="SUPFAM" id="SSF102114">
    <property type="entry name" value="Radical SAM enzymes"/>
    <property type="match status" value="1"/>
</dbReference>
<comment type="caution">
    <text evidence="2">The sequence shown here is derived from an EMBL/GenBank/DDBJ whole genome shotgun (WGS) entry which is preliminary data.</text>
</comment>
<dbReference type="InterPro" id="IPR058240">
    <property type="entry name" value="rSAM_sf"/>
</dbReference>
<dbReference type="PANTHER" id="PTHR11228:SF7">
    <property type="entry name" value="PQQA PEPTIDE CYCLASE"/>
    <property type="match status" value="1"/>
</dbReference>
<protein>
    <submittedName>
        <fullName evidence="2">SPASM domain-containing protein</fullName>
    </submittedName>
</protein>
<gene>
    <name evidence="2" type="ORF">ENN52_02340</name>
</gene>